<feature type="chain" id="PRO_5014247127" evidence="1">
    <location>
        <begin position="22"/>
        <end position="136"/>
    </location>
</feature>
<gene>
    <name evidence="2" type="ORF">ACT75_05625</name>
    <name evidence="3" type="ORF">CQR80_09625</name>
    <name evidence="4" type="ORF">FXB79_08440</name>
</gene>
<dbReference type="InterPro" id="IPR058248">
    <property type="entry name" value="Lxx211020-like"/>
</dbReference>
<protein>
    <submittedName>
        <fullName evidence="4">Copper chaperone PCu(A)C</fullName>
    </submittedName>
    <submittedName>
        <fullName evidence="2">Molecular chaperone</fullName>
    </submittedName>
</protein>
<reference evidence="4 7" key="3">
    <citation type="submission" date="2019-08" db="EMBL/GenBank/DDBJ databases">
        <title>Whole genome sequencing of Aggregatibacter actinomycetemcomitans cultured from blood stream infections in Denmark reveals a novel phylogenetic lineage expressing serotype a membrane O polysaccharide.</title>
        <authorList>
            <person name="Nedergaard S."/>
            <person name="Kobel C.M."/>
            <person name="Nielsen M.B."/>
            <person name="Moeller R.T."/>
            <person name="Jensen A.B."/>
            <person name="Noerskov-Lauritsen N."/>
        </authorList>
    </citation>
    <scope>NUCLEOTIDE SEQUENCE [LARGE SCALE GENOMIC DNA]</scope>
    <source>
        <strain evidence="4 7">PN_563</strain>
    </source>
</reference>
<evidence type="ECO:0000256" key="1">
    <source>
        <dbReference type="SAM" id="SignalP"/>
    </source>
</evidence>
<sequence length="136" mass="14716">MQAILKTLLILTALLPFCVSAKISVENATVFATQSPDEPSAIFMNLHNDGKEPVNLAFAQSPWAARLELHGTQHGKMLTLSGIEIPANGNVQLKRGGLHIMVFEAAKTLQAGEKFPLELMFDNGERVVVEANVVGH</sequence>
<dbReference type="AlphaFoldDB" id="A0A142G062"/>
<evidence type="ECO:0000313" key="4">
    <source>
        <dbReference type="EMBL" id="TYA38514.1"/>
    </source>
</evidence>
<proteinExistence type="predicted"/>
<dbReference type="EMBL" id="PCGW01000021">
    <property type="protein sequence ID" value="PHO19922.1"/>
    <property type="molecule type" value="Genomic_DNA"/>
</dbReference>
<dbReference type="RefSeq" id="WP_005539982.1">
    <property type="nucleotide sequence ID" value="NZ_CP012958.1"/>
</dbReference>
<feature type="signal peptide" evidence="1">
    <location>
        <begin position="1"/>
        <end position="21"/>
    </location>
</feature>
<dbReference type="InterPro" id="IPR036182">
    <property type="entry name" value="PCuAC_sf"/>
</dbReference>
<dbReference type="EMBL" id="VSED01000023">
    <property type="protein sequence ID" value="TYA38514.1"/>
    <property type="molecule type" value="Genomic_DNA"/>
</dbReference>
<name>A0A142G062_AGGAC</name>
<dbReference type="Proteomes" id="UP000323012">
    <property type="component" value="Unassembled WGS sequence"/>
</dbReference>
<dbReference type="EMBL" id="CP012959">
    <property type="protein sequence ID" value="AMQ94042.1"/>
    <property type="molecule type" value="Genomic_DNA"/>
</dbReference>
<evidence type="ECO:0000313" key="6">
    <source>
        <dbReference type="Proteomes" id="UP000226080"/>
    </source>
</evidence>
<dbReference type="eggNOG" id="COG2847">
    <property type="taxonomic scope" value="Bacteria"/>
</dbReference>
<dbReference type="PANTHER" id="PTHR36302">
    <property type="entry name" value="BLR7088 PROTEIN"/>
    <property type="match status" value="1"/>
</dbReference>
<dbReference type="GeneID" id="77211080"/>
<dbReference type="Gene3D" id="2.60.40.1890">
    <property type="entry name" value="PCu(A)C copper chaperone"/>
    <property type="match status" value="1"/>
</dbReference>
<keyword evidence="6" id="KW-1185">Reference proteome</keyword>
<dbReference type="Proteomes" id="UP000226080">
    <property type="component" value="Unassembled WGS sequence"/>
</dbReference>
<evidence type="ECO:0000313" key="2">
    <source>
        <dbReference type="EMBL" id="AMQ94042.1"/>
    </source>
</evidence>
<dbReference type="Pfam" id="PF04314">
    <property type="entry name" value="PCuAC"/>
    <property type="match status" value="1"/>
</dbReference>
<dbReference type="SUPFAM" id="SSF110087">
    <property type="entry name" value="DR1885-like metal-binding protein"/>
    <property type="match status" value="1"/>
</dbReference>
<evidence type="ECO:0000313" key="5">
    <source>
        <dbReference type="Proteomes" id="UP000072236"/>
    </source>
</evidence>
<organism evidence="4 7">
    <name type="scientific">Aggregatibacter actinomycetemcomitans</name>
    <name type="common">Actinobacillus actinomycetemcomitans</name>
    <name type="synonym">Haemophilus actinomycetemcomitans</name>
    <dbReference type="NCBI Taxonomy" id="714"/>
    <lineage>
        <taxon>Bacteria</taxon>
        <taxon>Pseudomonadati</taxon>
        <taxon>Pseudomonadota</taxon>
        <taxon>Gammaproteobacteria</taxon>
        <taxon>Pasteurellales</taxon>
        <taxon>Pasteurellaceae</taxon>
        <taxon>Aggregatibacter</taxon>
    </lineage>
</organism>
<dbReference type="Proteomes" id="UP000072236">
    <property type="component" value="Chromosome"/>
</dbReference>
<accession>A0A142G062</accession>
<evidence type="ECO:0000313" key="7">
    <source>
        <dbReference type="Proteomes" id="UP000323012"/>
    </source>
</evidence>
<reference evidence="3 6" key="2">
    <citation type="submission" date="2017-10" db="EMBL/GenBank/DDBJ databases">
        <title>Draft genome sequences of Aggregatibacter actinomycetemcomitans strains 310a and 310b.</title>
        <authorList>
            <person name="May A.C."/>
            <person name="Ohta H."/>
            <person name="Maeda H."/>
            <person name="Kokeguchi S."/>
            <person name="Cugini C."/>
        </authorList>
    </citation>
    <scope>NUCLEOTIDE SEQUENCE [LARGE SCALE GENOMIC DNA]</scope>
    <source>
        <strain evidence="3 6">310b</strain>
    </source>
</reference>
<evidence type="ECO:0000313" key="3">
    <source>
        <dbReference type="EMBL" id="PHO19922.1"/>
    </source>
</evidence>
<keyword evidence="1" id="KW-0732">Signal</keyword>
<dbReference type="PANTHER" id="PTHR36302:SF1">
    <property type="entry name" value="COPPER CHAPERONE PCU(A)C"/>
    <property type="match status" value="1"/>
</dbReference>
<dbReference type="OrthoDB" id="9796962at2"/>
<dbReference type="KEGG" id="aact:ACT75_05625"/>
<reference evidence="2 5" key="1">
    <citation type="submission" date="2015-10" db="EMBL/GenBank/DDBJ databases">
        <title>Tn-seq of a polymicrobial infection.</title>
        <authorList>
            <person name="Stacy A."/>
            <person name="Rumbaugh K.P."/>
            <person name="Whiteley M."/>
        </authorList>
    </citation>
    <scope>NUCLEOTIDE SEQUENCE [LARGE SCALE GENOMIC DNA]</scope>
    <source>
        <strain evidence="2 5">624</strain>
    </source>
</reference>
<dbReference type="InterPro" id="IPR007410">
    <property type="entry name" value="LpqE-like"/>
</dbReference>